<sequence length="1093" mass="122794">MAEALGIASGVAGIVSLGITICSGLDTFFSAIKDRDDDLKRATELLSLLRRYIELIRPSASTLSSRHTQATDLVVLALGSCEGELRALKELVDNLNKIDGSSDVARKWDKSKSVIAYPFQRKKLTQVQDQLLKATGALGTVIQALILHVGVGVGDDIDAFRSAVNDNHLVTTAFLTRLESKVEMIGSSAEHTESALTAISIGVEEQKAVASSSQELIKDTSLMVSAKLDALAQGSCLGSQSQAVGTAQQRDIPRYLRNAMIESECVQESTTEICPCQRQGGATVRQPSATYTLWGGLSISHRAMLKASHQPGCCFYKRSTRTTITYNGLRFLLSKVLSLSLQRDYQSGACSTTLSLRTHNIRRENPGHRIFYSPIDRRDNVRNMVEEHMKQLQTIYSSGEASPFDVDTRGWNVAHMCIDYYNRLEVTKRSDNIESVKILLRFLQQVGVSIHAGTDHDSSMLEFVYGTGQYMILGPVYDVLASCEPQFDPELDHKRASRTRYLDDRNDFFTVVHDRPDIMEGLGYKNLFLAVSKRDEARLKELIKSSSFTENLDERAYFGQNILHLCLKWETGLQLLLEQEATHHLVNQPDATGKTPLADALELSGYACRVPCRPNLGSDCGCSATIELLLETDCPVELGLFNELCYSKASPKATVVLLEHLGQRRRRLQRLALQHLPEADLRDLGVSRNQLPDATAPAIWEKLQSLHQSGAVKILHNGLNPSCGSWMACQSRLGIFHLLRDPGYAEVAFNLGFKGIDTPDRDGVTPIMYDSPYRSFDQTEVHLLYAEWLIKKGARLDHCTNSLGISAAHDLAHRFGEWVRFKFSLGWEHVQPSTKIAPVLPALLYSTAQSRLPCPCATEELSRPLHHFVVSSLSYKGRVGNYWLWQKPDHIARLTMTLAIHLVGILCDLANEVDETCLAKSIIRVLTMEALGVRHLPRCHESAKDPEEKIQRVKEEEEWDEILDEDRVLIAKLDELTGEFEQELSNQTMSIEEIRQVQRENKALVESQRQQLRQLGVVLDAKCEQYLDYDQDWNPVAWYGYGYGDADSGDEDYEDEDYEDEDYEDEDYEDEDYEDEDSEDKDSEDKDTETEQE</sequence>
<evidence type="ECO:0000313" key="2">
    <source>
        <dbReference type="EMBL" id="RSM20663.1"/>
    </source>
</evidence>
<reference evidence="2 3" key="1">
    <citation type="submission" date="2017-06" db="EMBL/GenBank/DDBJ databases">
        <title>Cmopartive genomic analysis of Ambrosia Fusariam Clade fungi.</title>
        <authorList>
            <person name="Stajich J.E."/>
            <person name="Carrillo J."/>
            <person name="Kijimoto T."/>
            <person name="Eskalen A."/>
            <person name="O'Donnell K."/>
            <person name="Kasson M."/>
        </authorList>
    </citation>
    <scope>NUCLEOTIDE SEQUENCE [LARGE SCALE GENOMIC DNA]</scope>
    <source>
        <strain evidence="2 3">NRRL 20438</strain>
    </source>
</reference>
<dbReference type="Gene3D" id="1.25.40.20">
    <property type="entry name" value="Ankyrin repeat-containing domain"/>
    <property type="match status" value="1"/>
</dbReference>
<feature type="region of interest" description="Disordered" evidence="1">
    <location>
        <begin position="1043"/>
        <end position="1093"/>
    </location>
</feature>
<evidence type="ECO:0008006" key="4">
    <source>
        <dbReference type="Google" id="ProtNLM"/>
    </source>
</evidence>
<proteinExistence type="predicted"/>
<organism evidence="2 3">
    <name type="scientific">Fusarium ambrosium</name>
    <dbReference type="NCBI Taxonomy" id="131363"/>
    <lineage>
        <taxon>Eukaryota</taxon>
        <taxon>Fungi</taxon>
        <taxon>Dikarya</taxon>
        <taxon>Ascomycota</taxon>
        <taxon>Pezizomycotina</taxon>
        <taxon>Sordariomycetes</taxon>
        <taxon>Hypocreomycetidae</taxon>
        <taxon>Hypocreales</taxon>
        <taxon>Nectriaceae</taxon>
        <taxon>Fusarium</taxon>
        <taxon>Fusarium solani species complex</taxon>
    </lineage>
</organism>
<name>A0A428V2A0_9HYPO</name>
<evidence type="ECO:0000256" key="1">
    <source>
        <dbReference type="SAM" id="MobiDB-lite"/>
    </source>
</evidence>
<dbReference type="InterPro" id="IPR036770">
    <property type="entry name" value="Ankyrin_rpt-contain_sf"/>
</dbReference>
<dbReference type="AlphaFoldDB" id="A0A428V2A0"/>
<dbReference type="Proteomes" id="UP000288429">
    <property type="component" value="Unassembled WGS sequence"/>
</dbReference>
<protein>
    <recommendedName>
        <fullName evidence="4">Fungal N-terminal domain-containing protein</fullName>
    </recommendedName>
</protein>
<keyword evidence="3" id="KW-1185">Reference proteome</keyword>
<dbReference type="SUPFAM" id="SSF48403">
    <property type="entry name" value="Ankyrin repeat"/>
    <property type="match status" value="1"/>
</dbReference>
<dbReference type="EMBL" id="NIZV01000003">
    <property type="protein sequence ID" value="RSM20663.1"/>
    <property type="molecule type" value="Genomic_DNA"/>
</dbReference>
<comment type="caution">
    <text evidence="2">The sequence shown here is derived from an EMBL/GenBank/DDBJ whole genome shotgun (WGS) entry which is preliminary data.</text>
</comment>
<accession>A0A428V2A0</accession>
<evidence type="ECO:0000313" key="3">
    <source>
        <dbReference type="Proteomes" id="UP000288429"/>
    </source>
</evidence>
<feature type="compositionally biased region" description="Acidic residues" evidence="1">
    <location>
        <begin position="1047"/>
        <end position="1093"/>
    </location>
</feature>
<gene>
    <name evidence="2" type="ORF">CDV31_000349</name>
</gene>